<gene>
    <name evidence="2" type="ORF">ACFQZ8_07970</name>
</gene>
<dbReference type="GO" id="GO:0004674">
    <property type="term" value="F:protein serine/threonine kinase activity"/>
    <property type="evidence" value="ECO:0007669"/>
    <property type="project" value="UniProtKB-KW"/>
</dbReference>
<organism evidence="2 3">
    <name type="scientific">Micromonospora azadirachtae</name>
    <dbReference type="NCBI Taxonomy" id="1970735"/>
    <lineage>
        <taxon>Bacteria</taxon>
        <taxon>Bacillati</taxon>
        <taxon>Actinomycetota</taxon>
        <taxon>Actinomycetes</taxon>
        <taxon>Micromonosporales</taxon>
        <taxon>Micromonosporaceae</taxon>
        <taxon>Micromonospora</taxon>
    </lineage>
</organism>
<keyword evidence="3" id="KW-1185">Reference proteome</keyword>
<proteinExistence type="predicted"/>
<dbReference type="Proteomes" id="UP001597053">
    <property type="component" value="Unassembled WGS sequence"/>
</dbReference>
<comment type="caution">
    <text evidence="2">The sequence shown here is derived from an EMBL/GenBank/DDBJ whole genome shotgun (WGS) entry which is preliminary data.</text>
</comment>
<evidence type="ECO:0000313" key="3">
    <source>
        <dbReference type="Proteomes" id="UP001597053"/>
    </source>
</evidence>
<evidence type="ECO:0000256" key="1">
    <source>
        <dbReference type="SAM" id="MobiDB-lite"/>
    </source>
</evidence>
<accession>A0ABW2ZYX7</accession>
<keyword evidence="2" id="KW-0418">Kinase</keyword>
<reference evidence="3" key="1">
    <citation type="journal article" date="2019" name="Int. J. Syst. Evol. Microbiol.">
        <title>The Global Catalogue of Microorganisms (GCM) 10K type strain sequencing project: providing services to taxonomists for standard genome sequencing and annotation.</title>
        <authorList>
            <consortium name="The Broad Institute Genomics Platform"/>
            <consortium name="The Broad Institute Genome Sequencing Center for Infectious Disease"/>
            <person name="Wu L."/>
            <person name="Ma J."/>
        </authorList>
    </citation>
    <scope>NUCLEOTIDE SEQUENCE [LARGE SCALE GENOMIC DNA]</scope>
    <source>
        <strain evidence="3">JCM 32148</strain>
    </source>
</reference>
<sequence>GARPGLADVRNGLLKVATAASGKSILDLRRDVADRTFDDDAEQLVPPALQDPKQDPEGAAVTVEEEAIPVPDSRPAEDIPARPGDQRPDVTWLVDKIRRQYARRSAL</sequence>
<evidence type="ECO:0000313" key="2">
    <source>
        <dbReference type="EMBL" id="MFD0783850.1"/>
    </source>
</evidence>
<feature type="compositionally biased region" description="Basic and acidic residues" evidence="1">
    <location>
        <begin position="74"/>
        <end position="88"/>
    </location>
</feature>
<protein>
    <submittedName>
        <fullName evidence="2">Serine/threonine protein kinase</fullName>
    </submittedName>
</protein>
<feature type="non-terminal residue" evidence="2">
    <location>
        <position position="1"/>
    </location>
</feature>
<dbReference type="EMBL" id="JBHTHM010000244">
    <property type="protein sequence ID" value="MFD0783850.1"/>
    <property type="molecule type" value="Genomic_DNA"/>
</dbReference>
<keyword evidence="2" id="KW-0808">Transferase</keyword>
<feature type="region of interest" description="Disordered" evidence="1">
    <location>
        <begin position="42"/>
        <end position="88"/>
    </location>
</feature>
<name>A0ABW2ZYX7_9ACTN</name>
<keyword evidence="2" id="KW-0723">Serine/threonine-protein kinase</keyword>